<dbReference type="PANTHER" id="PTHR21485">
    <property type="entry name" value="HAD SUPERFAMILY MEMBERS CMAS AND KDSC"/>
    <property type="match status" value="1"/>
</dbReference>
<dbReference type="Gene3D" id="3.90.550.10">
    <property type="entry name" value="Spore Coat Polysaccharide Biosynthesis Protein SpsA, Chain A"/>
    <property type="match status" value="1"/>
</dbReference>
<sequence>MKNGRLCTICARGGSTGVPGKNLRPLGGVPLLLHTLTQAQDSGLFAAIAVSSDSAAILETASRYGADCTIARPAALATATAPKLPAIRHCASETARVLGGSWDTVVDLDVTAPLRLPEDIAGAVRLLEEDERAGNVITAAPSRRSPYFNMVELGPDGAPRLVKTPSVAVARRQDTPPTYDMNASIYVWRWSRLMAGGRLLDAATRLYVMPPERSLDIDTELDWELVAAILERGRRDNA</sequence>
<dbReference type="AlphaFoldDB" id="A0A927GR37"/>
<dbReference type="EMBL" id="JACXIZ010000011">
    <property type="protein sequence ID" value="MBD2844515.1"/>
    <property type="molecule type" value="Genomic_DNA"/>
</dbReference>
<organism evidence="1 2">
    <name type="scientific">Paenibacillus sabuli</name>
    <dbReference type="NCBI Taxonomy" id="2772509"/>
    <lineage>
        <taxon>Bacteria</taxon>
        <taxon>Bacillati</taxon>
        <taxon>Bacillota</taxon>
        <taxon>Bacilli</taxon>
        <taxon>Bacillales</taxon>
        <taxon>Paenibacillaceae</taxon>
        <taxon>Paenibacillus</taxon>
    </lineage>
</organism>
<keyword evidence="2" id="KW-1185">Reference proteome</keyword>
<dbReference type="GO" id="GO:0008781">
    <property type="term" value="F:N-acylneuraminate cytidylyltransferase activity"/>
    <property type="evidence" value="ECO:0007669"/>
    <property type="project" value="TreeGrafter"/>
</dbReference>
<keyword evidence="1" id="KW-0548">Nucleotidyltransferase</keyword>
<evidence type="ECO:0000313" key="1">
    <source>
        <dbReference type="EMBL" id="MBD2844515.1"/>
    </source>
</evidence>
<dbReference type="PANTHER" id="PTHR21485:SF6">
    <property type="entry name" value="N-ACYLNEURAMINATE CYTIDYLYLTRANSFERASE-RELATED"/>
    <property type="match status" value="1"/>
</dbReference>
<dbReference type="SUPFAM" id="SSF53448">
    <property type="entry name" value="Nucleotide-diphospho-sugar transferases"/>
    <property type="match status" value="1"/>
</dbReference>
<protein>
    <submittedName>
        <fullName evidence="1">Acylneuraminate cytidylyltransferase family protein</fullName>
    </submittedName>
</protein>
<proteinExistence type="predicted"/>
<gene>
    <name evidence="1" type="ORF">IDH44_04875</name>
</gene>
<dbReference type="InterPro" id="IPR003329">
    <property type="entry name" value="Cytidylyl_trans"/>
</dbReference>
<keyword evidence="1" id="KW-0808">Transferase</keyword>
<dbReference type="InterPro" id="IPR029044">
    <property type="entry name" value="Nucleotide-diphossugar_trans"/>
</dbReference>
<accession>A0A927GR37</accession>
<reference evidence="1" key="1">
    <citation type="submission" date="2020-09" db="EMBL/GenBank/DDBJ databases">
        <title>A novel bacterium of genus Paenibacillus, isolated from South China Sea.</title>
        <authorList>
            <person name="Huang H."/>
            <person name="Mo K."/>
            <person name="Hu Y."/>
        </authorList>
    </citation>
    <scope>NUCLEOTIDE SEQUENCE</scope>
    <source>
        <strain evidence="1">IB182496</strain>
    </source>
</reference>
<dbReference type="Pfam" id="PF02348">
    <property type="entry name" value="CTP_transf_3"/>
    <property type="match status" value="1"/>
</dbReference>
<evidence type="ECO:0000313" key="2">
    <source>
        <dbReference type="Proteomes" id="UP000621560"/>
    </source>
</evidence>
<dbReference type="Proteomes" id="UP000621560">
    <property type="component" value="Unassembled WGS sequence"/>
</dbReference>
<comment type="caution">
    <text evidence="1">The sequence shown here is derived from an EMBL/GenBank/DDBJ whole genome shotgun (WGS) entry which is preliminary data.</text>
</comment>
<dbReference type="CDD" id="cd02513">
    <property type="entry name" value="CMP-NeuAc_Synthase"/>
    <property type="match status" value="1"/>
</dbReference>
<dbReference type="RefSeq" id="WP_190915262.1">
    <property type="nucleotide sequence ID" value="NZ_JACXIZ010000011.1"/>
</dbReference>
<name>A0A927GR37_9BACL</name>
<dbReference type="InterPro" id="IPR050793">
    <property type="entry name" value="CMP-NeuNAc_synthase"/>
</dbReference>